<evidence type="ECO:0000259" key="2">
    <source>
        <dbReference type="PROSITE" id="PS51371"/>
    </source>
</evidence>
<protein>
    <submittedName>
        <fullName evidence="3">Nucleotidyltransferase family protein</fullName>
    </submittedName>
</protein>
<accession>A0A9D2FKT8</accession>
<dbReference type="Proteomes" id="UP000824105">
    <property type="component" value="Unassembled WGS sequence"/>
</dbReference>
<dbReference type="AlphaFoldDB" id="A0A9D2FKT8"/>
<dbReference type="EMBL" id="DXBF01000051">
    <property type="protein sequence ID" value="HIZ62230.1"/>
    <property type="molecule type" value="Genomic_DNA"/>
</dbReference>
<feature type="domain" description="CBS" evidence="2">
    <location>
        <begin position="1"/>
        <end position="59"/>
    </location>
</feature>
<dbReference type="InterPro" id="IPR050486">
    <property type="entry name" value="Mannose-1P_guanyltransferase"/>
</dbReference>
<comment type="caution">
    <text evidence="3">The sequence shown here is derived from an EMBL/GenBank/DDBJ whole genome shotgun (WGS) entry which is preliminary data.</text>
</comment>
<dbReference type="CDD" id="cd06426">
    <property type="entry name" value="NTP_transferase_like_2"/>
    <property type="match status" value="1"/>
</dbReference>
<keyword evidence="1" id="KW-0129">CBS domain</keyword>
<dbReference type="InterPro" id="IPR029044">
    <property type="entry name" value="Nucleotide-diphossugar_trans"/>
</dbReference>
<dbReference type="SUPFAM" id="SSF54631">
    <property type="entry name" value="CBS-domain pair"/>
    <property type="match status" value="1"/>
</dbReference>
<dbReference type="SUPFAM" id="SSF53448">
    <property type="entry name" value="Nucleotide-diphospho-sugar transferases"/>
    <property type="match status" value="1"/>
</dbReference>
<gene>
    <name evidence="3" type="ORF">H9724_05620</name>
</gene>
<dbReference type="Pfam" id="PF00483">
    <property type="entry name" value="NTP_transferase"/>
    <property type="match status" value="1"/>
</dbReference>
<dbReference type="Pfam" id="PF00571">
    <property type="entry name" value="CBS"/>
    <property type="match status" value="1"/>
</dbReference>
<dbReference type="Gene3D" id="3.90.550.10">
    <property type="entry name" value="Spore Coat Polysaccharide Biosynthesis Protein SpsA, Chain A"/>
    <property type="match status" value="1"/>
</dbReference>
<sequence>MIQVEELYLAPDATVLEALRKLDQTGQRILFIAPQGRLEAVVTDGDIRKFFLRGGTPDQPVQLAANYHPLSLPIAERGRAREVLERHCIDALPILDKRGVITDIVFARGLDVDNRKHTDIPVVMMAGGLGTRLYPYTKILPKPLIPVGEQPIAELIMDRFRDFGCRDFTMIVNYKRGMIKSYFSELEKDYAIHFADEDVFMGTGGGLCLLKDKIHTPFFFTNCDTLLDVDFGDLYEFHKNNGNLITMVCAFKHYTVPYGVVELGQDGNIAAMREKPELDFLTNTGVYVVEPRVVEEMRDGEAIGFPDVIDRYRAAGEKIGVYPIGENSWMDMGQLEELEKMRRKLENQS</sequence>
<dbReference type="PANTHER" id="PTHR22572">
    <property type="entry name" value="SUGAR-1-PHOSPHATE GUANYL TRANSFERASE"/>
    <property type="match status" value="1"/>
</dbReference>
<name>A0A9D2FKT8_9FIRM</name>
<dbReference type="InterPro" id="IPR000644">
    <property type="entry name" value="CBS_dom"/>
</dbReference>
<organism evidence="3 4">
    <name type="scientific">Candidatus Gemmiger avistercoris</name>
    <dbReference type="NCBI Taxonomy" id="2838606"/>
    <lineage>
        <taxon>Bacteria</taxon>
        <taxon>Bacillati</taxon>
        <taxon>Bacillota</taxon>
        <taxon>Clostridia</taxon>
        <taxon>Eubacteriales</taxon>
        <taxon>Gemmiger</taxon>
    </lineage>
</organism>
<dbReference type="InterPro" id="IPR005835">
    <property type="entry name" value="NTP_transferase_dom"/>
</dbReference>
<dbReference type="Gene3D" id="3.10.580.10">
    <property type="entry name" value="CBS-domain"/>
    <property type="match status" value="1"/>
</dbReference>
<reference evidence="3" key="1">
    <citation type="journal article" date="2021" name="PeerJ">
        <title>Extensive microbial diversity within the chicken gut microbiome revealed by metagenomics and culture.</title>
        <authorList>
            <person name="Gilroy R."/>
            <person name="Ravi A."/>
            <person name="Getino M."/>
            <person name="Pursley I."/>
            <person name="Horton D.L."/>
            <person name="Alikhan N.F."/>
            <person name="Baker D."/>
            <person name="Gharbi K."/>
            <person name="Hall N."/>
            <person name="Watson M."/>
            <person name="Adriaenssens E.M."/>
            <person name="Foster-Nyarko E."/>
            <person name="Jarju S."/>
            <person name="Secka A."/>
            <person name="Antonio M."/>
            <person name="Oren A."/>
            <person name="Chaudhuri R.R."/>
            <person name="La Ragione R."/>
            <person name="Hildebrand F."/>
            <person name="Pallen M.J."/>
        </authorList>
    </citation>
    <scope>NUCLEOTIDE SEQUENCE</scope>
    <source>
        <strain evidence="3">CHK188-11489</strain>
    </source>
</reference>
<evidence type="ECO:0000256" key="1">
    <source>
        <dbReference type="PROSITE-ProRule" id="PRU00703"/>
    </source>
</evidence>
<dbReference type="PROSITE" id="PS51371">
    <property type="entry name" value="CBS"/>
    <property type="match status" value="1"/>
</dbReference>
<dbReference type="InterPro" id="IPR046342">
    <property type="entry name" value="CBS_dom_sf"/>
</dbReference>
<reference evidence="3" key="2">
    <citation type="submission" date="2021-04" db="EMBL/GenBank/DDBJ databases">
        <authorList>
            <person name="Gilroy R."/>
        </authorList>
    </citation>
    <scope>NUCLEOTIDE SEQUENCE</scope>
    <source>
        <strain evidence="3">CHK188-11489</strain>
    </source>
</reference>
<proteinExistence type="predicted"/>
<evidence type="ECO:0000313" key="4">
    <source>
        <dbReference type="Proteomes" id="UP000824105"/>
    </source>
</evidence>
<evidence type="ECO:0000313" key="3">
    <source>
        <dbReference type="EMBL" id="HIZ62230.1"/>
    </source>
</evidence>